<dbReference type="KEGG" id="sre:PTSG_12203"/>
<dbReference type="GeneID" id="16075369"/>
<name>F2U861_SALR5</name>
<sequence length="181" mass="19896">MVHTNTNSSRGIDMKPERKNQPQHEHERFTRTKDKEEAKAKENLPRKISAETAILGYSEQQPPSMQPMTRRQCIPYHNSYGNSFLPQPIQTIDYSDHDHSTNTVSPPSGNSIQDALWQLRLGIDGVVTSNSLIYGILPFDATPTTSVPIISPSSTSTATAAMTAVTAAVDDTTTINSLRAD</sequence>
<evidence type="ECO:0000313" key="2">
    <source>
        <dbReference type="EMBL" id="EGD72966.1"/>
    </source>
</evidence>
<feature type="compositionally biased region" description="Basic and acidic residues" evidence="1">
    <location>
        <begin position="12"/>
        <end position="46"/>
    </location>
</feature>
<gene>
    <name evidence="2" type="ORF">PTSG_12203</name>
</gene>
<keyword evidence="3" id="KW-1185">Reference proteome</keyword>
<evidence type="ECO:0000313" key="3">
    <source>
        <dbReference type="Proteomes" id="UP000007799"/>
    </source>
</evidence>
<dbReference type="EMBL" id="GL832964">
    <property type="protein sequence ID" value="EGD72966.1"/>
    <property type="molecule type" value="Genomic_DNA"/>
</dbReference>
<organism evidence="3">
    <name type="scientific">Salpingoeca rosetta (strain ATCC 50818 / BSB-021)</name>
    <dbReference type="NCBI Taxonomy" id="946362"/>
    <lineage>
        <taxon>Eukaryota</taxon>
        <taxon>Choanoflagellata</taxon>
        <taxon>Craspedida</taxon>
        <taxon>Salpingoecidae</taxon>
        <taxon>Salpingoeca</taxon>
    </lineage>
</organism>
<dbReference type="AlphaFoldDB" id="F2U861"/>
<feature type="region of interest" description="Disordered" evidence="1">
    <location>
        <begin position="1"/>
        <end position="46"/>
    </location>
</feature>
<dbReference type="InParanoid" id="F2U861"/>
<dbReference type="RefSeq" id="XP_004994788.1">
    <property type="nucleotide sequence ID" value="XM_004994731.1"/>
</dbReference>
<accession>F2U861</accession>
<reference evidence="2" key="1">
    <citation type="submission" date="2009-08" db="EMBL/GenBank/DDBJ databases">
        <title>Annotation of Salpingoeca rosetta.</title>
        <authorList>
            <consortium name="The Broad Institute Genome Sequencing Platform"/>
            <person name="Russ C."/>
            <person name="Cuomo C."/>
            <person name="Burger G."/>
            <person name="Gray M.W."/>
            <person name="Holland P.W.H."/>
            <person name="King N."/>
            <person name="Lang F.B.F."/>
            <person name="Roger A.J."/>
            <person name="Ruiz-Trillo I."/>
            <person name="Young S.K."/>
            <person name="Zeng Q."/>
            <person name="Gargeya S."/>
            <person name="Alvarado L."/>
            <person name="Berlin A."/>
            <person name="Chapman S.B."/>
            <person name="Chen Z."/>
            <person name="Freedman E."/>
            <person name="Gellesch M."/>
            <person name="Goldberg J."/>
            <person name="Griggs A."/>
            <person name="Gujja S."/>
            <person name="Heilman E."/>
            <person name="Heiman D."/>
            <person name="Howarth C."/>
            <person name="Mehta T."/>
            <person name="Neiman D."/>
            <person name="Pearson M."/>
            <person name="Roberts A."/>
            <person name="Saif S."/>
            <person name="Shea T."/>
            <person name="Shenoy N."/>
            <person name="Sisk P."/>
            <person name="Stolte C."/>
            <person name="Sykes S."/>
            <person name="White J."/>
            <person name="Yandava C."/>
            <person name="Haas B."/>
            <person name="Nusbaum C."/>
            <person name="Birren B."/>
        </authorList>
    </citation>
    <scope>NUCLEOTIDE SEQUENCE [LARGE SCALE GENOMIC DNA]</scope>
    <source>
        <strain evidence="2">ATCC 50818</strain>
    </source>
</reference>
<feature type="compositionally biased region" description="Polar residues" evidence="1">
    <location>
        <begin position="1"/>
        <end position="10"/>
    </location>
</feature>
<protein>
    <submittedName>
        <fullName evidence="2">Uncharacterized protein</fullName>
    </submittedName>
</protein>
<proteinExistence type="predicted"/>
<dbReference type="Proteomes" id="UP000007799">
    <property type="component" value="Unassembled WGS sequence"/>
</dbReference>
<evidence type="ECO:0000256" key="1">
    <source>
        <dbReference type="SAM" id="MobiDB-lite"/>
    </source>
</evidence>